<dbReference type="EC" id="3.5.1.19" evidence="6"/>
<comment type="similarity">
    <text evidence="1">Belongs to the isochorismatase family.</text>
</comment>
<dbReference type="InterPro" id="IPR052347">
    <property type="entry name" value="Isochorismatase_Nicotinamidase"/>
</dbReference>
<dbReference type="Proteomes" id="UP000587760">
    <property type="component" value="Unassembled WGS sequence"/>
</dbReference>
<keyword evidence="4" id="KW-0378">Hydrolase</keyword>
<dbReference type="PANTHER" id="PTHR11080">
    <property type="entry name" value="PYRAZINAMIDASE/NICOTINAMIDASE"/>
    <property type="match status" value="1"/>
</dbReference>
<dbReference type="SUPFAM" id="SSF52499">
    <property type="entry name" value="Isochorismatase-like hydrolases"/>
    <property type="match status" value="1"/>
</dbReference>
<evidence type="ECO:0000256" key="7">
    <source>
        <dbReference type="ARBA" id="ARBA00043224"/>
    </source>
</evidence>
<evidence type="ECO:0000256" key="1">
    <source>
        <dbReference type="ARBA" id="ARBA00006336"/>
    </source>
</evidence>
<sequence>MNMRRELLIIDAQNDFCEPDGALYVKGAETDCLRLAEFIKRKGDDLSGISLTLDSHHLYDIAHPLYWIDRNGSHPDPFTLITDSDVEAGLWTTSRPEEKEWGLEYVRTLKEKGKYTLCIWPPHCLIGSKGNQIQSDVFKAVTEWEEENLISSYKVIKGDDSRTEHYGAFEPEVSRGKENRPDNITALVRRLEKADEIIIAGEALDYCVANTVRQLADALDPSQTGKIILLEDCCSSVDPNSGMSDNFLEEMKKRGMKIVKSTEI</sequence>
<evidence type="ECO:0000256" key="6">
    <source>
        <dbReference type="ARBA" id="ARBA00039017"/>
    </source>
</evidence>
<accession>A0A841R664</accession>
<dbReference type="InterPro" id="IPR000868">
    <property type="entry name" value="Isochorismatase-like_dom"/>
</dbReference>
<dbReference type="PANTHER" id="PTHR11080:SF2">
    <property type="entry name" value="LD05707P"/>
    <property type="match status" value="1"/>
</dbReference>
<gene>
    <name evidence="9" type="ORF">HNR50_001003</name>
</gene>
<organism evidence="9 10">
    <name type="scientific">Spirochaeta isovalerica</name>
    <dbReference type="NCBI Taxonomy" id="150"/>
    <lineage>
        <taxon>Bacteria</taxon>
        <taxon>Pseudomonadati</taxon>
        <taxon>Spirochaetota</taxon>
        <taxon>Spirochaetia</taxon>
        <taxon>Spirochaetales</taxon>
        <taxon>Spirochaetaceae</taxon>
        <taxon>Spirochaeta</taxon>
    </lineage>
</organism>
<evidence type="ECO:0000313" key="9">
    <source>
        <dbReference type="EMBL" id="MBB6479345.1"/>
    </source>
</evidence>
<evidence type="ECO:0000256" key="3">
    <source>
        <dbReference type="ARBA" id="ARBA00022723"/>
    </source>
</evidence>
<dbReference type="GO" id="GO:0019363">
    <property type="term" value="P:pyridine nucleotide biosynthetic process"/>
    <property type="evidence" value="ECO:0007669"/>
    <property type="project" value="UniProtKB-KW"/>
</dbReference>
<dbReference type="Pfam" id="PF00857">
    <property type="entry name" value="Isochorismatase"/>
    <property type="match status" value="1"/>
</dbReference>
<name>A0A841R664_9SPIO</name>
<evidence type="ECO:0000256" key="2">
    <source>
        <dbReference type="ARBA" id="ARBA00022642"/>
    </source>
</evidence>
<proteinExistence type="inferred from homology"/>
<evidence type="ECO:0000259" key="8">
    <source>
        <dbReference type="Pfam" id="PF00857"/>
    </source>
</evidence>
<keyword evidence="3" id="KW-0479">Metal-binding</keyword>
<keyword evidence="2" id="KW-0662">Pyridine nucleotide biosynthesis</keyword>
<dbReference type="AlphaFoldDB" id="A0A841R664"/>
<protein>
    <recommendedName>
        <fullName evidence="6">nicotinamidase</fullName>
        <ecNumber evidence="6">3.5.1.19</ecNumber>
    </recommendedName>
    <alternativeName>
        <fullName evidence="7">Nicotinamide deamidase</fullName>
    </alternativeName>
</protein>
<evidence type="ECO:0000256" key="4">
    <source>
        <dbReference type="ARBA" id="ARBA00022801"/>
    </source>
</evidence>
<dbReference type="GO" id="GO:0046872">
    <property type="term" value="F:metal ion binding"/>
    <property type="evidence" value="ECO:0007669"/>
    <property type="project" value="UniProtKB-KW"/>
</dbReference>
<dbReference type="EMBL" id="JACHGJ010000002">
    <property type="protein sequence ID" value="MBB6479345.1"/>
    <property type="molecule type" value="Genomic_DNA"/>
</dbReference>
<evidence type="ECO:0000313" key="10">
    <source>
        <dbReference type="Proteomes" id="UP000587760"/>
    </source>
</evidence>
<feature type="domain" description="Isochorismatase-like" evidence="8">
    <location>
        <begin position="189"/>
        <end position="261"/>
    </location>
</feature>
<reference evidence="9 10" key="1">
    <citation type="submission" date="2020-08" db="EMBL/GenBank/DDBJ databases">
        <title>Genomic Encyclopedia of Type Strains, Phase IV (KMG-IV): sequencing the most valuable type-strain genomes for metagenomic binning, comparative biology and taxonomic classification.</title>
        <authorList>
            <person name="Goeker M."/>
        </authorList>
    </citation>
    <scope>NUCLEOTIDE SEQUENCE [LARGE SCALE GENOMIC DNA]</scope>
    <source>
        <strain evidence="9 10">DSM 2461</strain>
    </source>
</reference>
<dbReference type="Gene3D" id="3.40.50.850">
    <property type="entry name" value="Isochorismatase-like"/>
    <property type="match status" value="1"/>
</dbReference>
<dbReference type="InterPro" id="IPR036380">
    <property type="entry name" value="Isochorismatase-like_sf"/>
</dbReference>
<comment type="caution">
    <text evidence="9">The sequence shown here is derived from an EMBL/GenBank/DDBJ whole genome shotgun (WGS) entry which is preliminary data.</text>
</comment>
<dbReference type="GO" id="GO:0008936">
    <property type="term" value="F:nicotinamidase activity"/>
    <property type="evidence" value="ECO:0007669"/>
    <property type="project" value="UniProtKB-EC"/>
</dbReference>
<evidence type="ECO:0000256" key="5">
    <source>
        <dbReference type="ARBA" id="ARBA00037900"/>
    </source>
</evidence>
<comment type="pathway">
    <text evidence="5">Cofactor biosynthesis; nicotinate biosynthesis; nicotinate from nicotinamide: step 1/1.</text>
</comment>
<keyword evidence="10" id="KW-1185">Reference proteome</keyword>